<dbReference type="SUPFAM" id="SSF56300">
    <property type="entry name" value="Metallo-dependent phosphatases"/>
    <property type="match status" value="1"/>
</dbReference>
<dbReference type="Pfam" id="PF09587">
    <property type="entry name" value="PGA_cap"/>
    <property type="match status" value="1"/>
</dbReference>
<dbReference type="InterPro" id="IPR029052">
    <property type="entry name" value="Metallo-depent_PP-like"/>
</dbReference>
<dbReference type="InterPro" id="IPR052169">
    <property type="entry name" value="CW_Biosynth-Accessory"/>
</dbReference>
<dbReference type="PANTHER" id="PTHR33393">
    <property type="entry name" value="POLYGLUTAMINE SYNTHESIS ACCESSORY PROTEIN RV0574C-RELATED"/>
    <property type="match status" value="1"/>
</dbReference>
<evidence type="ECO:0000256" key="3">
    <source>
        <dbReference type="SAM" id="SignalP"/>
    </source>
</evidence>
<organism evidence="5 6">
    <name type="scientific">Exiguobacterium aurantiacum</name>
    <dbReference type="NCBI Taxonomy" id="33987"/>
    <lineage>
        <taxon>Bacteria</taxon>
        <taxon>Bacillati</taxon>
        <taxon>Bacillota</taxon>
        <taxon>Bacilli</taxon>
        <taxon>Bacillales</taxon>
        <taxon>Bacillales Family XII. Incertae Sedis</taxon>
        <taxon>Exiguobacterium</taxon>
    </lineage>
</organism>
<dbReference type="CDD" id="cd07381">
    <property type="entry name" value="MPP_CapA"/>
    <property type="match status" value="1"/>
</dbReference>
<evidence type="ECO:0000313" key="6">
    <source>
        <dbReference type="Proteomes" id="UP000254060"/>
    </source>
</evidence>
<gene>
    <name evidence="5" type="ORF">NCTC13163_01398</name>
</gene>
<evidence type="ECO:0000313" key="5">
    <source>
        <dbReference type="EMBL" id="STO08037.1"/>
    </source>
</evidence>
<feature type="region of interest" description="Disordered" evidence="2">
    <location>
        <begin position="32"/>
        <end position="55"/>
    </location>
</feature>
<keyword evidence="3" id="KW-0732">Signal</keyword>
<dbReference type="EMBL" id="UGGP01000001">
    <property type="protein sequence ID" value="STO08037.1"/>
    <property type="molecule type" value="Genomic_DNA"/>
</dbReference>
<evidence type="ECO:0000256" key="1">
    <source>
        <dbReference type="ARBA" id="ARBA00005662"/>
    </source>
</evidence>
<dbReference type="SMART" id="SM00854">
    <property type="entry name" value="PGA_cap"/>
    <property type="match status" value="1"/>
</dbReference>
<dbReference type="Proteomes" id="UP000254060">
    <property type="component" value="Unassembled WGS sequence"/>
</dbReference>
<feature type="signal peptide" evidence="3">
    <location>
        <begin position="1"/>
        <end position="25"/>
    </location>
</feature>
<dbReference type="AlphaFoldDB" id="A0A377FTA1"/>
<name>A0A377FTA1_9BACL</name>
<dbReference type="Gene3D" id="3.60.21.10">
    <property type="match status" value="1"/>
</dbReference>
<feature type="domain" description="Capsule synthesis protein CapA" evidence="4">
    <location>
        <begin position="62"/>
        <end position="305"/>
    </location>
</feature>
<dbReference type="RefSeq" id="WP_029334909.1">
    <property type="nucleotide sequence ID" value="NZ_UGGP01000001.1"/>
</dbReference>
<evidence type="ECO:0000256" key="2">
    <source>
        <dbReference type="SAM" id="MobiDB-lite"/>
    </source>
</evidence>
<dbReference type="STRING" id="1397694.GCA_000702585_01902"/>
<evidence type="ECO:0000259" key="4">
    <source>
        <dbReference type="SMART" id="SM00854"/>
    </source>
</evidence>
<dbReference type="InterPro" id="IPR019079">
    <property type="entry name" value="Capsule_synth_CapA"/>
</dbReference>
<comment type="similarity">
    <text evidence="1">Belongs to the CapA family.</text>
</comment>
<feature type="compositionally biased region" description="Acidic residues" evidence="2">
    <location>
        <begin position="41"/>
        <end position="52"/>
    </location>
</feature>
<dbReference type="PROSITE" id="PS51257">
    <property type="entry name" value="PROKAR_LIPOPROTEIN"/>
    <property type="match status" value="1"/>
</dbReference>
<accession>A0A377FTA1</accession>
<sequence>MKRFPAYLTFALPLSLFLLTGCATAEVEQTVVEQPETPPVETEEPPEPEAPAEPEPVVTTASLYAIGDILLHDTVYNAAKTGDGFDFNPGFREVAPILQGADIAIANQESMIGGSEIGLSSYPAFNSPFEVGDALKEAGIDLVTTANNHTLDRGVKAIENSINHWSAIGMPYTGSFISEEDKANIRTLTENDISFSFLAYTYGTNGVVPKQPYHVNYIDMDLIRSDVEKAENAADMTVVSLHFGNEYEPLPNASQEALVQDLADLGVDIVIGHHPHVLQPVAWVDGANGNRTFVSYSLGNFLSGQQGDERNTGGIVGIDVVKTTLGDETTFELANPVFYPTFTRRANAGYFEVVPLENAKPELFNPTRDHMTQWMPELEIMQ</sequence>
<protein>
    <submittedName>
        <fullName evidence="5">Bacterial capsule synthesis protein PGA_cap</fullName>
    </submittedName>
</protein>
<reference evidence="5 6" key="1">
    <citation type="submission" date="2018-06" db="EMBL/GenBank/DDBJ databases">
        <authorList>
            <consortium name="Pathogen Informatics"/>
            <person name="Doyle S."/>
        </authorList>
    </citation>
    <scope>NUCLEOTIDE SEQUENCE [LARGE SCALE GENOMIC DNA]</scope>
    <source>
        <strain evidence="5 6">NCTC13163</strain>
    </source>
</reference>
<dbReference type="PANTHER" id="PTHR33393:SF12">
    <property type="entry name" value="CAPSULE BIOSYNTHESIS PROTEIN CAPA"/>
    <property type="match status" value="1"/>
</dbReference>
<proteinExistence type="inferred from homology"/>
<feature type="chain" id="PRO_5016764474" evidence="3">
    <location>
        <begin position="26"/>
        <end position="382"/>
    </location>
</feature>